<reference evidence="8" key="2">
    <citation type="journal article" date="2020" name="Plant Dis.">
        <title>A Grain Rot of Rice in Iran Caused by a Xanthomonas Strain Closely Related to X. sacchari.</title>
        <authorList>
            <person name="Mirghasempour S.A."/>
            <person name="Huang S."/>
            <person name="Studholme D.J."/>
            <person name="Brady C.L."/>
        </authorList>
    </citation>
    <scope>NUCLEOTIDE SEQUENCE</scope>
    <source>
        <strain evidence="8">SAM114</strain>
    </source>
</reference>
<feature type="domain" description="NlpC/P60" evidence="6">
    <location>
        <begin position="212"/>
        <end position="382"/>
    </location>
</feature>
<name>A0A6N7QCB6_9XANT</name>
<dbReference type="InterPro" id="IPR036365">
    <property type="entry name" value="PGBD-like_sf"/>
</dbReference>
<feature type="region of interest" description="Disordered" evidence="5">
    <location>
        <begin position="589"/>
        <end position="627"/>
    </location>
</feature>
<evidence type="ECO:0000256" key="4">
    <source>
        <dbReference type="ARBA" id="ARBA00022807"/>
    </source>
</evidence>
<dbReference type="SUPFAM" id="SSF54001">
    <property type="entry name" value="Cysteine proteinases"/>
    <property type="match status" value="1"/>
</dbReference>
<reference evidence="9 10" key="1">
    <citation type="submission" date="2019-11" db="EMBL/GenBank/DDBJ databases">
        <title>First report of rice panicle blight caused by Xanthomonas sp. in Iran.</title>
        <authorList>
            <person name="Mirghasempour S.A."/>
            <person name="Huang S."/>
            <person name="Brady C.L."/>
            <person name="Studholme D.J."/>
        </authorList>
    </citation>
    <scope>NUCLEOTIDE SEQUENCE [LARGE SCALE GENOMIC DNA]</scope>
    <source>
        <strain evidence="7 10">ASD011</strain>
        <strain evidence="9">SAM114</strain>
    </source>
</reference>
<dbReference type="AlphaFoldDB" id="A0A6N7QCB6"/>
<sequence length="627" mass="67557">MSDPKITRLVSSVGTTRTVEMDDGSTVSRSGGSVSWRNNNPGNLKFEFAGSADKTVNNPRTREQALESAQDRYRGVVGLDQWGNAVFESYEAGRAAKIQLLERRFGNDTVEQMLPRYSKADYSGTTHHREQAATIFAEGDRQGVDLRNKTVAQMSEREREALADGIRRFEGWRAGDVTVQTPARTAAQAPAQPQSPAAPAAASPAPATAASDRPSAAVYNEAYQHFFNEGRRYEYGRPDHPRPGRDSSRLERDGDGDGRLGVDCSAFVWRGLKNAGYDVPGENAAGFTTAKLFNGAQVTPYAREHFDVTSAAEARKPNGSLHQGDLLMFSSPNGQHIGIFKGYDKAGNIQFIGSQGSTGPAEVTIRPGGYWDGGSTRIVGALTPKPEFQVRAPVHGNGDVPARQTSPAPAETHSAKSAAMADGLLKQGERGNDVEALQRQLNRMGVRDAQGKALAEDGRFGEHTREAVVAFQKQRGLTQDGIVGRDTRAGLAAAEQAQAKPAKGPQLGEPGHPDTPLYDKMRTEADRGAEKANPPHAKLSNEAVANLTLQAKQAGIDHPDKLKEVSMRGETAFVAGTTPGFRAVVDLQQQAPPLEQTSAQLARQSAQQQESVQREQQQETNKSMARA</sequence>
<evidence type="ECO:0000256" key="1">
    <source>
        <dbReference type="ARBA" id="ARBA00007074"/>
    </source>
</evidence>
<keyword evidence="2" id="KW-0645">Protease</keyword>
<dbReference type="Pfam" id="PF01471">
    <property type="entry name" value="PG_binding_1"/>
    <property type="match status" value="1"/>
</dbReference>
<dbReference type="InterPro" id="IPR036366">
    <property type="entry name" value="PGBDSf"/>
</dbReference>
<dbReference type="Pfam" id="PF00877">
    <property type="entry name" value="NLPC_P60"/>
    <property type="match status" value="1"/>
</dbReference>
<protein>
    <submittedName>
        <fullName evidence="7">Peptidoglycan-binding protein</fullName>
    </submittedName>
</protein>
<keyword evidence="4" id="KW-0788">Thiol protease</keyword>
<dbReference type="GO" id="GO:0008234">
    <property type="term" value="F:cysteine-type peptidase activity"/>
    <property type="evidence" value="ECO:0007669"/>
    <property type="project" value="UniProtKB-KW"/>
</dbReference>
<dbReference type="RefSeq" id="WP_153752485.1">
    <property type="nucleotide sequence ID" value="NZ_WJPM01000016.1"/>
</dbReference>
<evidence type="ECO:0000313" key="7">
    <source>
        <dbReference type="EMBL" id="MRH01954.1"/>
    </source>
</evidence>
<keyword evidence="9" id="KW-1185">Reference proteome</keyword>
<evidence type="ECO:0000256" key="2">
    <source>
        <dbReference type="ARBA" id="ARBA00022670"/>
    </source>
</evidence>
<dbReference type="GO" id="GO:0006508">
    <property type="term" value="P:proteolysis"/>
    <property type="evidence" value="ECO:0007669"/>
    <property type="project" value="UniProtKB-KW"/>
</dbReference>
<dbReference type="Gene3D" id="1.10.101.10">
    <property type="entry name" value="PGBD-like superfamily/PGBD"/>
    <property type="match status" value="1"/>
</dbReference>
<gene>
    <name evidence="7" type="ORF">GIY21_16790</name>
    <name evidence="8" type="ORF">GIY22_16805</name>
</gene>
<feature type="region of interest" description="Disordered" evidence="5">
    <location>
        <begin position="492"/>
        <end position="518"/>
    </location>
</feature>
<dbReference type="InterPro" id="IPR038765">
    <property type="entry name" value="Papain-like_cys_pep_sf"/>
</dbReference>
<dbReference type="EMBL" id="WJPM01000016">
    <property type="protein sequence ID" value="MRH76286.1"/>
    <property type="molecule type" value="Genomic_DNA"/>
</dbReference>
<dbReference type="EMBL" id="WJPN01000016">
    <property type="protein sequence ID" value="MRH01954.1"/>
    <property type="molecule type" value="Genomic_DNA"/>
</dbReference>
<evidence type="ECO:0000259" key="6">
    <source>
        <dbReference type="PROSITE" id="PS51935"/>
    </source>
</evidence>
<dbReference type="Gene3D" id="3.90.1720.10">
    <property type="entry name" value="endopeptidase domain like (from Nostoc punctiforme)"/>
    <property type="match status" value="1"/>
</dbReference>
<keyword evidence="3" id="KW-0378">Hydrolase</keyword>
<organism evidence="7 10">
    <name type="scientific">Xanthomonas sontii</name>
    <dbReference type="NCBI Taxonomy" id="2650745"/>
    <lineage>
        <taxon>Bacteria</taxon>
        <taxon>Pseudomonadati</taxon>
        <taxon>Pseudomonadota</taxon>
        <taxon>Gammaproteobacteria</taxon>
        <taxon>Lysobacterales</taxon>
        <taxon>Lysobacteraceae</taxon>
        <taxon>Xanthomonas</taxon>
    </lineage>
</organism>
<dbReference type="InterPro" id="IPR000064">
    <property type="entry name" value="NLP_P60_dom"/>
</dbReference>
<proteinExistence type="inferred from homology"/>
<dbReference type="SUPFAM" id="SSF47090">
    <property type="entry name" value="PGBD-like"/>
    <property type="match status" value="1"/>
</dbReference>
<evidence type="ECO:0000313" key="8">
    <source>
        <dbReference type="EMBL" id="MRH76286.1"/>
    </source>
</evidence>
<evidence type="ECO:0000256" key="5">
    <source>
        <dbReference type="SAM" id="MobiDB-lite"/>
    </source>
</evidence>
<comment type="similarity">
    <text evidence="1">Belongs to the peptidase C40 family.</text>
</comment>
<evidence type="ECO:0000313" key="10">
    <source>
        <dbReference type="Proteomes" id="UP000439314"/>
    </source>
</evidence>
<dbReference type="Proteomes" id="UP000439314">
    <property type="component" value="Unassembled WGS sequence"/>
</dbReference>
<dbReference type="Proteomes" id="UP000437931">
    <property type="component" value="Unassembled WGS sequence"/>
</dbReference>
<evidence type="ECO:0000313" key="9">
    <source>
        <dbReference type="Proteomes" id="UP000437931"/>
    </source>
</evidence>
<accession>A0A6N7QCB6</accession>
<feature type="region of interest" description="Disordered" evidence="5">
    <location>
        <begin position="183"/>
        <end position="214"/>
    </location>
</feature>
<feature type="compositionally biased region" description="Low complexity" evidence="5">
    <location>
        <begin position="596"/>
        <end position="611"/>
    </location>
</feature>
<evidence type="ECO:0000256" key="3">
    <source>
        <dbReference type="ARBA" id="ARBA00022801"/>
    </source>
</evidence>
<dbReference type="PROSITE" id="PS51935">
    <property type="entry name" value="NLPC_P60"/>
    <property type="match status" value="1"/>
</dbReference>
<feature type="region of interest" description="Disordered" evidence="5">
    <location>
        <begin position="390"/>
        <end position="418"/>
    </location>
</feature>
<dbReference type="InterPro" id="IPR002477">
    <property type="entry name" value="Peptidoglycan-bd-like"/>
</dbReference>
<comment type="caution">
    <text evidence="7">The sequence shown here is derived from an EMBL/GenBank/DDBJ whole genome shotgun (WGS) entry which is preliminary data.</text>
</comment>
<feature type="region of interest" description="Disordered" evidence="5">
    <location>
        <begin position="230"/>
        <end position="256"/>
    </location>
</feature>
<feature type="compositionally biased region" description="Low complexity" evidence="5">
    <location>
        <begin position="492"/>
        <end position="507"/>
    </location>
</feature>